<dbReference type="OrthoDB" id="67682at2759"/>
<dbReference type="Pfam" id="PF10256">
    <property type="entry name" value="Erf4"/>
    <property type="match status" value="1"/>
</dbReference>
<dbReference type="InterPro" id="IPR019383">
    <property type="entry name" value="Golgin_A_7/ERF4"/>
</dbReference>
<gene>
    <name evidence="5" type="ORF">AFUS01_LOCUS45895</name>
</gene>
<evidence type="ECO:0000313" key="5">
    <source>
        <dbReference type="EMBL" id="CAG7836674.1"/>
    </source>
</evidence>
<dbReference type="AlphaFoldDB" id="A0A8J2LQ32"/>
<dbReference type="PANTHER" id="PTHR13005:SF4">
    <property type="entry name" value="CYSTEINE-RICH HYDROPHOBIC PROTEIN"/>
    <property type="match status" value="1"/>
</dbReference>
<dbReference type="GO" id="GO:0016020">
    <property type="term" value="C:membrane"/>
    <property type="evidence" value="ECO:0007669"/>
    <property type="project" value="UniProtKB-SubCell"/>
</dbReference>
<dbReference type="EMBL" id="CAJVCH010571124">
    <property type="protein sequence ID" value="CAG7836674.1"/>
    <property type="molecule type" value="Genomic_DNA"/>
</dbReference>
<sequence>MEGRLLPQLSNGYCVEVSCILYGNLFEFPIAKNHGLRMDIEEAIEDDRLDTESLSDIVELPYPNGVTQEPVVIRGNGNLTVFGLNNRFCTDFPPSLLARVAPEEFQATVEKINSLLRTALPLQMKWIVFGCLCCCCTLGCSFWPVVCMSKKTRLSIEKLLEWENSHLYRRLGLKWRLSQMHIDSSSMLEYVLVIDFVPKYHLYVPD</sequence>
<dbReference type="PANTHER" id="PTHR13005">
    <property type="entry name" value="CYSTEINE-RICH HYDROPHOBIC DOMAIN PROTEIN BRAIN X-LINKED PROTEIN"/>
    <property type="match status" value="1"/>
</dbReference>
<evidence type="ECO:0000313" key="6">
    <source>
        <dbReference type="Proteomes" id="UP000708208"/>
    </source>
</evidence>
<keyword evidence="6" id="KW-1185">Reference proteome</keyword>
<dbReference type="Proteomes" id="UP000708208">
    <property type="component" value="Unassembled WGS sequence"/>
</dbReference>
<dbReference type="InterPro" id="IPR039735">
    <property type="entry name" value="CHIC1/2"/>
</dbReference>
<organism evidence="5 6">
    <name type="scientific">Allacma fusca</name>
    <dbReference type="NCBI Taxonomy" id="39272"/>
    <lineage>
        <taxon>Eukaryota</taxon>
        <taxon>Metazoa</taxon>
        <taxon>Ecdysozoa</taxon>
        <taxon>Arthropoda</taxon>
        <taxon>Hexapoda</taxon>
        <taxon>Collembola</taxon>
        <taxon>Symphypleona</taxon>
        <taxon>Sminthuridae</taxon>
        <taxon>Allacma</taxon>
    </lineage>
</organism>
<proteinExistence type="predicted"/>
<accession>A0A8J2LQ32</accession>
<keyword evidence="3" id="KW-0812">Transmembrane</keyword>
<feature type="transmembrane region" description="Helical" evidence="3">
    <location>
        <begin position="126"/>
        <end position="146"/>
    </location>
</feature>
<keyword evidence="3" id="KW-1133">Transmembrane helix</keyword>
<evidence type="ECO:0000256" key="2">
    <source>
        <dbReference type="ARBA" id="ARBA00023136"/>
    </source>
</evidence>
<evidence type="ECO:0000256" key="1">
    <source>
        <dbReference type="ARBA" id="ARBA00004370"/>
    </source>
</evidence>
<name>A0A8J2LQ32_9HEXA</name>
<evidence type="ECO:0000256" key="3">
    <source>
        <dbReference type="SAM" id="Phobius"/>
    </source>
</evidence>
<reference evidence="5" key="1">
    <citation type="submission" date="2021-06" db="EMBL/GenBank/DDBJ databases">
        <authorList>
            <person name="Hodson N. C."/>
            <person name="Mongue J. A."/>
            <person name="Jaron S. K."/>
        </authorList>
    </citation>
    <scope>NUCLEOTIDE SEQUENCE</scope>
</reference>
<feature type="domain" description="Golgin subfamily A member 7/ERF4" evidence="4">
    <location>
        <begin position="87"/>
        <end position="175"/>
    </location>
</feature>
<keyword evidence="2 3" id="KW-0472">Membrane</keyword>
<comment type="caution">
    <text evidence="5">The sequence shown here is derived from an EMBL/GenBank/DDBJ whole genome shotgun (WGS) entry which is preliminary data.</text>
</comment>
<protein>
    <recommendedName>
        <fullName evidence="4">Golgin subfamily A member 7/ERF4 domain-containing protein</fullName>
    </recommendedName>
</protein>
<comment type="subcellular location">
    <subcellularLocation>
        <location evidence="1">Membrane</location>
    </subcellularLocation>
</comment>
<evidence type="ECO:0000259" key="4">
    <source>
        <dbReference type="Pfam" id="PF10256"/>
    </source>
</evidence>